<dbReference type="AlphaFoldDB" id="A0A520KTN7"/>
<evidence type="ECO:0000259" key="1">
    <source>
        <dbReference type="Pfam" id="PF01909"/>
    </source>
</evidence>
<gene>
    <name evidence="2" type="ORF">EF806_00655</name>
</gene>
<evidence type="ECO:0000313" key="2">
    <source>
        <dbReference type="EMBL" id="RZN65437.1"/>
    </source>
</evidence>
<feature type="domain" description="Polymerase nucleotidyl transferase" evidence="1">
    <location>
        <begin position="122"/>
        <end position="188"/>
    </location>
</feature>
<proteinExistence type="predicted"/>
<dbReference type="Pfam" id="PF01909">
    <property type="entry name" value="NTP_transf_2"/>
    <property type="match status" value="1"/>
</dbReference>
<dbReference type="InterPro" id="IPR043519">
    <property type="entry name" value="NT_sf"/>
</dbReference>
<protein>
    <submittedName>
        <fullName evidence="2">DNA polymerase subunit beta</fullName>
    </submittedName>
</protein>
<dbReference type="SUPFAM" id="SSF81301">
    <property type="entry name" value="Nucleotidyltransferase"/>
    <property type="match status" value="1"/>
</dbReference>
<evidence type="ECO:0000313" key="3">
    <source>
        <dbReference type="Proteomes" id="UP000317158"/>
    </source>
</evidence>
<dbReference type="GO" id="GO:0016779">
    <property type="term" value="F:nucleotidyltransferase activity"/>
    <property type="evidence" value="ECO:0007669"/>
    <property type="project" value="InterPro"/>
</dbReference>
<organism evidence="2 3">
    <name type="scientific">Methanoliparum thermophilum</name>
    <dbReference type="NCBI Taxonomy" id="2491083"/>
    <lineage>
        <taxon>Archaea</taxon>
        <taxon>Methanobacteriati</taxon>
        <taxon>Methanobacteriota</taxon>
        <taxon>Candidatus Methanoliparia</taxon>
        <taxon>Candidatus Methanoliparales</taxon>
        <taxon>Candidatus Methanoliparaceae</taxon>
        <taxon>Candidatus Methanoliparum</taxon>
    </lineage>
</organism>
<comment type="caution">
    <text evidence="2">The sequence shown here is derived from an EMBL/GenBank/DDBJ whole genome shotgun (WGS) entry which is preliminary data.</text>
</comment>
<dbReference type="Proteomes" id="UP000317158">
    <property type="component" value="Unassembled WGS sequence"/>
</dbReference>
<reference evidence="2 3" key="1">
    <citation type="journal article" date="2019" name="Nat. Microbiol.">
        <title>Wide diversity of methane and short-chain alkane metabolisms in uncultured archaea.</title>
        <authorList>
            <person name="Borrel G."/>
            <person name="Adam P.S."/>
            <person name="McKay L.J."/>
            <person name="Chen L.X."/>
            <person name="Sierra-Garcia I.N."/>
            <person name="Sieber C.M."/>
            <person name="Letourneur Q."/>
            <person name="Ghozlane A."/>
            <person name="Andersen G.L."/>
            <person name="Li W.J."/>
            <person name="Hallam S.J."/>
            <person name="Muyzer G."/>
            <person name="de Oliveira V.M."/>
            <person name="Inskeep W.P."/>
            <person name="Banfield J.F."/>
            <person name="Gribaldo S."/>
        </authorList>
    </citation>
    <scope>NUCLEOTIDE SEQUENCE [LARGE SCALE GENOMIC DNA]</scope>
    <source>
        <strain evidence="2">NM1a</strain>
    </source>
</reference>
<accession>A0A520KTN7</accession>
<sequence length="317" mass="37567">MIKTRIRDFVISKDDWILSVVEYDNRNGINCMLRYVPDPKGERVKDNNGKRYKKFDFDEAISFIKSKKPEYLVGDILLISEKDVKTLLKPEERLKDATNKSEELRLLVNLLIKEGVREDCMGITGSRLVGLQNDDSDIDFVVYGNEWYKARDRIIKLKKQREINEIDEDTWRFIYNKRRPEISFNEFIIHEKRKENRGLINNRYFDLLYVRSWDEIKDIYLPIQKRKICRKKIESTVIGDKYAFDSPAIYELDKKDEGVDMVVSFTHTYVGQCFKGERIEASGVLEYWDDKKILVVGTTREARGEYIRSLSLLEDIR</sequence>
<dbReference type="InterPro" id="IPR002934">
    <property type="entry name" value="Polymerase_NTP_transf_dom"/>
</dbReference>
<name>A0A520KTN7_METT2</name>
<dbReference type="EMBL" id="RXIF01000002">
    <property type="protein sequence ID" value="RZN65437.1"/>
    <property type="molecule type" value="Genomic_DNA"/>
</dbReference>